<gene>
    <name evidence="2" type="ORF">LCGC14_2041230</name>
</gene>
<comment type="caution">
    <text evidence="2">The sequence shown here is derived from an EMBL/GenBank/DDBJ whole genome shotgun (WGS) entry which is preliminary data.</text>
</comment>
<dbReference type="EMBL" id="LAZR01023936">
    <property type="protein sequence ID" value="KKL76807.1"/>
    <property type="molecule type" value="Genomic_DNA"/>
</dbReference>
<accession>A0A0F9HNW9</accession>
<feature type="region of interest" description="Disordered" evidence="1">
    <location>
        <begin position="1"/>
        <end position="30"/>
    </location>
</feature>
<dbReference type="AlphaFoldDB" id="A0A0F9HNW9"/>
<reference evidence="2" key="1">
    <citation type="journal article" date="2015" name="Nature">
        <title>Complex archaea that bridge the gap between prokaryotes and eukaryotes.</title>
        <authorList>
            <person name="Spang A."/>
            <person name="Saw J.H."/>
            <person name="Jorgensen S.L."/>
            <person name="Zaremba-Niedzwiedzka K."/>
            <person name="Martijn J."/>
            <person name="Lind A.E."/>
            <person name="van Eijk R."/>
            <person name="Schleper C."/>
            <person name="Guy L."/>
            <person name="Ettema T.J."/>
        </authorList>
    </citation>
    <scope>NUCLEOTIDE SEQUENCE</scope>
</reference>
<evidence type="ECO:0000256" key="1">
    <source>
        <dbReference type="SAM" id="MobiDB-lite"/>
    </source>
</evidence>
<protein>
    <submittedName>
        <fullName evidence="2">Uncharacterized protein</fullName>
    </submittedName>
</protein>
<sequence length="30" mass="3345">MPAKTAKKRTVAKKKAPVRKPAKKAAKKRK</sequence>
<organism evidence="2">
    <name type="scientific">marine sediment metagenome</name>
    <dbReference type="NCBI Taxonomy" id="412755"/>
    <lineage>
        <taxon>unclassified sequences</taxon>
        <taxon>metagenomes</taxon>
        <taxon>ecological metagenomes</taxon>
    </lineage>
</organism>
<proteinExistence type="predicted"/>
<name>A0A0F9HNW9_9ZZZZ</name>
<evidence type="ECO:0000313" key="2">
    <source>
        <dbReference type="EMBL" id="KKL76807.1"/>
    </source>
</evidence>